<feature type="region of interest" description="Disordered" evidence="1">
    <location>
        <begin position="32"/>
        <end position="61"/>
    </location>
</feature>
<accession>A0A426YNK3</accession>
<evidence type="ECO:0000313" key="2">
    <source>
        <dbReference type="EMBL" id="RRT53309.1"/>
    </source>
</evidence>
<proteinExistence type="predicted"/>
<name>A0A426YNK3_ENSVE</name>
<sequence>MPGRIWRRTWSAATRPCPISWWSPPFYQGGRGLGNNDGSSRRSLGQERLKRKGLRKGRRVSRRRVVEIARPRRMPWCL</sequence>
<protein>
    <submittedName>
        <fullName evidence="2">Uncharacterized protein</fullName>
    </submittedName>
</protein>
<reference evidence="2 3" key="1">
    <citation type="journal article" date="2014" name="Agronomy (Basel)">
        <title>A Draft Genome Sequence for Ensete ventricosum, the Drought-Tolerant Tree Against Hunger.</title>
        <authorList>
            <person name="Harrison J."/>
            <person name="Moore K.A."/>
            <person name="Paszkiewicz K."/>
            <person name="Jones T."/>
            <person name="Grant M."/>
            <person name="Ambacheew D."/>
            <person name="Muzemil S."/>
            <person name="Studholme D.J."/>
        </authorList>
    </citation>
    <scope>NUCLEOTIDE SEQUENCE [LARGE SCALE GENOMIC DNA]</scope>
</reference>
<comment type="caution">
    <text evidence="2">The sequence shown here is derived from an EMBL/GenBank/DDBJ whole genome shotgun (WGS) entry which is preliminary data.</text>
</comment>
<evidence type="ECO:0000313" key="3">
    <source>
        <dbReference type="Proteomes" id="UP000287651"/>
    </source>
</evidence>
<dbReference type="AlphaFoldDB" id="A0A426YNK3"/>
<evidence type="ECO:0000256" key="1">
    <source>
        <dbReference type="SAM" id="MobiDB-lite"/>
    </source>
</evidence>
<dbReference type="EMBL" id="AMZH03011211">
    <property type="protein sequence ID" value="RRT53309.1"/>
    <property type="molecule type" value="Genomic_DNA"/>
</dbReference>
<dbReference type="Proteomes" id="UP000287651">
    <property type="component" value="Unassembled WGS sequence"/>
</dbReference>
<organism evidence="2 3">
    <name type="scientific">Ensete ventricosum</name>
    <name type="common">Abyssinian banana</name>
    <name type="synonym">Musa ensete</name>
    <dbReference type="NCBI Taxonomy" id="4639"/>
    <lineage>
        <taxon>Eukaryota</taxon>
        <taxon>Viridiplantae</taxon>
        <taxon>Streptophyta</taxon>
        <taxon>Embryophyta</taxon>
        <taxon>Tracheophyta</taxon>
        <taxon>Spermatophyta</taxon>
        <taxon>Magnoliopsida</taxon>
        <taxon>Liliopsida</taxon>
        <taxon>Zingiberales</taxon>
        <taxon>Musaceae</taxon>
        <taxon>Ensete</taxon>
    </lineage>
</organism>
<feature type="compositionally biased region" description="Basic residues" evidence="1">
    <location>
        <begin position="49"/>
        <end position="61"/>
    </location>
</feature>
<gene>
    <name evidence="2" type="ORF">B296_00002797</name>
</gene>